<gene>
    <name evidence="2" type="ORF">L2Y54_09620</name>
</gene>
<feature type="signal peptide" evidence="1">
    <location>
        <begin position="1"/>
        <end position="26"/>
    </location>
</feature>
<dbReference type="InterPro" id="IPR011050">
    <property type="entry name" value="Pectin_lyase_fold/virulence"/>
</dbReference>
<dbReference type="Proteomes" id="UP001054801">
    <property type="component" value="Chromosome"/>
</dbReference>
<evidence type="ECO:0000256" key="1">
    <source>
        <dbReference type="SAM" id="SignalP"/>
    </source>
</evidence>
<accession>A0ABY3T4T8</accession>
<dbReference type="Gene3D" id="2.160.20.10">
    <property type="entry name" value="Single-stranded right-handed beta-helix, Pectin lyase-like"/>
    <property type="match status" value="1"/>
</dbReference>
<sequence length="350" mass="36700">MRRRSFLLALPLMPAVLNGCGGSASAMPETLDIPEAEPIIGSAEASMLQQLIDAAAASGVGVVNVPPSTVVSSTIHVRAGVSLVGAGTGRTDSANGKLIVSRDLDTAFVLYQGSSIKSLGIHRDGVVFGQADTSGFGGNAIVANGDDVEVSGCMITGFAHACRSVQFGRAIIHNNKIDCLNGIWLHNVYDISRITDNHCWPFVTVGWANANERGVSPASANREGVAYRLTGVNDWTQLRGNFSYAYRIGYEVADGSDVTLVQCGADGAPGTADNTGFYIHGRSTLATLQSCQCAGNRTAFHFDLDGAVVGSGNTVWGIHGSPLRIDRGDASRFQFIEKGASGHDVPGWGW</sequence>
<keyword evidence="1" id="KW-0732">Signal</keyword>
<dbReference type="RefSeq" id="WP_236501648.1">
    <property type="nucleotide sequence ID" value="NZ_CP091244.1"/>
</dbReference>
<dbReference type="InterPro" id="IPR012334">
    <property type="entry name" value="Pectin_lyas_fold"/>
</dbReference>
<dbReference type="EMBL" id="CP091244">
    <property type="protein sequence ID" value="UJS26277.1"/>
    <property type="molecule type" value="Genomic_DNA"/>
</dbReference>
<proteinExistence type="predicted"/>
<organism evidence="2 3">
    <name type="scientific">Thiothrix winogradskyi</name>
    <dbReference type="NCBI Taxonomy" id="96472"/>
    <lineage>
        <taxon>Bacteria</taxon>
        <taxon>Pseudomonadati</taxon>
        <taxon>Pseudomonadota</taxon>
        <taxon>Gammaproteobacteria</taxon>
        <taxon>Thiotrichales</taxon>
        <taxon>Thiotrichaceae</taxon>
        <taxon>Thiothrix</taxon>
    </lineage>
</organism>
<name>A0ABY3T4T8_9GAMM</name>
<dbReference type="SUPFAM" id="SSF51126">
    <property type="entry name" value="Pectin lyase-like"/>
    <property type="match status" value="1"/>
</dbReference>
<evidence type="ECO:0000313" key="3">
    <source>
        <dbReference type="Proteomes" id="UP001054801"/>
    </source>
</evidence>
<feature type="chain" id="PRO_5046682053" description="Right handed beta helix domain-containing protein" evidence="1">
    <location>
        <begin position="27"/>
        <end position="350"/>
    </location>
</feature>
<reference evidence="2" key="1">
    <citation type="journal article" date="2022" name="Microorganisms">
        <title>Two New Species of Filamentous Sulfur Bacteria of the Genus Thiothrix, Thiothrix winogradskyi sp. nov. and 'Candidatus Thiothrix sulfatifontis' sp. nov.</title>
        <authorList>
            <person name="Ravin N.V."/>
            <person name="Rossetti S."/>
            <person name="Beletsky A.V."/>
            <person name="Kadnikov V.V."/>
            <person name="Rudenko T.S."/>
            <person name="Smolyakov D.D."/>
            <person name="Moskvitina M.I."/>
            <person name="Gureeva M.V."/>
            <person name="Mardanov A.V."/>
            <person name="Grabovich M.Y."/>
        </authorList>
    </citation>
    <scope>NUCLEOTIDE SEQUENCE</scope>
    <source>
        <strain evidence="2">CT3</strain>
    </source>
</reference>
<evidence type="ECO:0000313" key="2">
    <source>
        <dbReference type="EMBL" id="UJS26277.1"/>
    </source>
</evidence>
<protein>
    <recommendedName>
        <fullName evidence="4">Right handed beta helix domain-containing protein</fullName>
    </recommendedName>
</protein>
<keyword evidence="3" id="KW-1185">Reference proteome</keyword>
<evidence type="ECO:0008006" key="4">
    <source>
        <dbReference type="Google" id="ProtNLM"/>
    </source>
</evidence>